<sequence>MAPAVASSPAFRRHFRAVHPTPLLGLFFVAPTLAQAPNNPAFPSFDPARPRDRDMAAAVRSGDFFLTALQERLEDEEQNWDIANCCRGYCLLMNSDDGFFVVFNPLTRRTEFDVVTASPQSFRIVVLTLDDSRVHANICSSDTGEWSSLPWVDMPEPVRSNDSNFWLQSEAGMQANGYLYWVYKDRRYLVSLDTATMVFSVAQLPRCLRHCWFDVGETKDGTTCIVYANQLNIGVLLHTKDDDGAERWVVDKVLPLGNELERVFQAGLPDEVLKDLEVDSPNDETGKAVSQDIDDDVHPYIMAWPPSLVGNYGRWGSDYVLRLWKLHQIPKARLFLWRLTHRRTVACQNEHKQQGYGDRYKMSGVSQIGREWWALFLHVQAG</sequence>
<dbReference type="AlphaFoldDB" id="A0A0D9WZI4"/>
<evidence type="ECO:0008006" key="4">
    <source>
        <dbReference type="Google" id="ProtNLM"/>
    </source>
</evidence>
<name>A0A0D9WZI4_9ORYZ</name>
<dbReference type="PANTHER" id="PTHR33207">
    <property type="entry name" value="F-BOX DOMAIN CONTAINING PROTEIN-RELATED"/>
    <property type="match status" value="1"/>
</dbReference>
<reference evidence="3" key="2">
    <citation type="submission" date="2013-12" db="EMBL/GenBank/DDBJ databases">
        <authorList>
            <person name="Yu Y."/>
            <person name="Lee S."/>
            <person name="de Baynast K."/>
            <person name="Wissotski M."/>
            <person name="Liu L."/>
            <person name="Talag J."/>
            <person name="Goicoechea J."/>
            <person name="Angelova A."/>
            <person name="Jetty R."/>
            <person name="Kudrna D."/>
            <person name="Golser W."/>
            <person name="Rivera L."/>
            <person name="Zhang J."/>
            <person name="Wing R."/>
        </authorList>
    </citation>
    <scope>NUCLEOTIDE SEQUENCE</scope>
</reference>
<keyword evidence="3" id="KW-1185">Reference proteome</keyword>
<feature type="signal peptide" evidence="1">
    <location>
        <begin position="1"/>
        <end position="34"/>
    </location>
</feature>
<dbReference type="eggNOG" id="ENOG502R5ZD">
    <property type="taxonomic scope" value="Eukaryota"/>
</dbReference>
<evidence type="ECO:0000313" key="2">
    <source>
        <dbReference type="EnsemblPlants" id="LPERR07G13830.1"/>
    </source>
</evidence>
<evidence type="ECO:0000313" key="3">
    <source>
        <dbReference type="Proteomes" id="UP000032180"/>
    </source>
</evidence>
<accession>A0A0D9WZI4</accession>
<feature type="chain" id="PRO_5002349754" description="F-box associated domain-containing protein" evidence="1">
    <location>
        <begin position="35"/>
        <end position="382"/>
    </location>
</feature>
<dbReference type="Gramene" id="LPERR07G13830.1">
    <property type="protein sequence ID" value="LPERR07G13830.1"/>
    <property type="gene ID" value="LPERR07G13830"/>
</dbReference>
<protein>
    <recommendedName>
        <fullName evidence="4">F-box associated domain-containing protein</fullName>
    </recommendedName>
</protein>
<organism evidence="2 3">
    <name type="scientific">Leersia perrieri</name>
    <dbReference type="NCBI Taxonomy" id="77586"/>
    <lineage>
        <taxon>Eukaryota</taxon>
        <taxon>Viridiplantae</taxon>
        <taxon>Streptophyta</taxon>
        <taxon>Embryophyta</taxon>
        <taxon>Tracheophyta</taxon>
        <taxon>Spermatophyta</taxon>
        <taxon>Magnoliopsida</taxon>
        <taxon>Liliopsida</taxon>
        <taxon>Poales</taxon>
        <taxon>Poaceae</taxon>
        <taxon>BOP clade</taxon>
        <taxon>Oryzoideae</taxon>
        <taxon>Oryzeae</taxon>
        <taxon>Oryzinae</taxon>
        <taxon>Leersia</taxon>
    </lineage>
</organism>
<dbReference type="STRING" id="77586.A0A0D9WZI4"/>
<dbReference type="EnsemblPlants" id="LPERR07G13830.1">
    <property type="protein sequence ID" value="LPERR07G13830.1"/>
    <property type="gene ID" value="LPERR07G13830"/>
</dbReference>
<dbReference type="Proteomes" id="UP000032180">
    <property type="component" value="Chromosome 7"/>
</dbReference>
<reference evidence="2" key="3">
    <citation type="submission" date="2015-04" db="UniProtKB">
        <authorList>
            <consortium name="EnsemblPlants"/>
        </authorList>
    </citation>
    <scope>IDENTIFICATION</scope>
</reference>
<reference evidence="2 3" key="1">
    <citation type="submission" date="2012-08" db="EMBL/GenBank/DDBJ databases">
        <title>Oryza genome evolution.</title>
        <authorList>
            <person name="Wing R.A."/>
        </authorList>
    </citation>
    <scope>NUCLEOTIDE SEQUENCE</scope>
</reference>
<evidence type="ECO:0000256" key="1">
    <source>
        <dbReference type="SAM" id="SignalP"/>
    </source>
</evidence>
<dbReference type="HOGENOM" id="CLU_017945_8_2_1"/>
<keyword evidence="1" id="KW-0732">Signal</keyword>
<proteinExistence type="predicted"/>